<protein>
    <submittedName>
        <fullName evidence="1">Uncharacterized protein</fullName>
    </submittedName>
</protein>
<comment type="caution">
    <text evidence="1">The sequence shown here is derived from an EMBL/GenBank/DDBJ whole genome shotgun (WGS) entry which is preliminary data.</text>
</comment>
<evidence type="ECO:0000313" key="2">
    <source>
        <dbReference type="Proteomes" id="UP001519460"/>
    </source>
</evidence>
<name>A0ABD0JK57_9CAEN</name>
<sequence>MVGYDCNMISQYAGNRGWTAGHCHYPTSYLTTASLTVRIDVICMKSSLIVCPRCNPISSQTCRYANEMQTTPCDSKRCRFVPVEARNRTILLKSTTAVNFVARHEQESAPHSAEVCVERPSTRNTPISSALKHYHSFIAKLTKHCPLFISALTTRQIRERPWAAVLKMFQGERHSGSVLFLYTVCTRHWQQHVRQVERPGYMYSVTCWVRIDRCVLKEKTWAGGEEET</sequence>
<evidence type="ECO:0000313" key="1">
    <source>
        <dbReference type="EMBL" id="KAK7475095.1"/>
    </source>
</evidence>
<keyword evidence="2" id="KW-1185">Reference proteome</keyword>
<accession>A0ABD0JK57</accession>
<reference evidence="1 2" key="1">
    <citation type="journal article" date="2023" name="Sci. Data">
        <title>Genome assembly of the Korean intertidal mud-creeper Batillaria attramentaria.</title>
        <authorList>
            <person name="Patra A.K."/>
            <person name="Ho P.T."/>
            <person name="Jun S."/>
            <person name="Lee S.J."/>
            <person name="Kim Y."/>
            <person name="Won Y.J."/>
        </authorList>
    </citation>
    <scope>NUCLEOTIDE SEQUENCE [LARGE SCALE GENOMIC DNA]</scope>
    <source>
        <strain evidence="1">Wonlab-2016</strain>
    </source>
</reference>
<organism evidence="1 2">
    <name type="scientific">Batillaria attramentaria</name>
    <dbReference type="NCBI Taxonomy" id="370345"/>
    <lineage>
        <taxon>Eukaryota</taxon>
        <taxon>Metazoa</taxon>
        <taxon>Spiralia</taxon>
        <taxon>Lophotrochozoa</taxon>
        <taxon>Mollusca</taxon>
        <taxon>Gastropoda</taxon>
        <taxon>Caenogastropoda</taxon>
        <taxon>Sorbeoconcha</taxon>
        <taxon>Cerithioidea</taxon>
        <taxon>Batillariidae</taxon>
        <taxon>Batillaria</taxon>
    </lineage>
</organism>
<dbReference type="EMBL" id="JACVVK020000415">
    <property type="protein sequence ID" value="KAK7475095.1"/>
    <property type="molecule type" value="Genomic_DNA"/>
</dbReference>
<proteinExistence type="predicted"/>
<dbReference type="AlphaFoldDB" id="A0ABD0JK57"/>
<gene>
    <name evidence="1" type="ORF">BaRGS_00033647</name>
</gene>
<dbReference type="Proteomes" id="UP001519460">
    <property type="component" value="Unassembled WGS sequence"/>
</dbReference>